<keyword evidence="1" id="KW-0805">Transcription regulation</keyword>
<dbReference type="RefSeq" id="WP_040831614.1">
    <property type="nucleotide sequence ID" value="NZ_JBIAQY010000002.1"/>
</dbReference>
<organism evidence="5 6">
    <name type="scientific">Nocardia jiangxiensis</name>
    <dbReference type="NCBI Taxonomy" id="282685"/>
    <lineage>
        <taxon>Bacteria</taxon>
        <taxon>Bacillati</taxon>
        <taxon>Actinomycetota</taxon>
        <taxon>Actinomycetes</taxon>
        <taxon>Mycobacteriales</taxon>
        <taxon>Nocardiaceae</taxon>
        <taxon>Nocardia</taxon>
    </lineage>
</organism>
<comment type="caution">
    <text evidence="5">The sequence shown here is derived from an EMBL/GenBank/DDBJ whole genome shotgun (WGS) entry which is preliminary data.</text>
</comment>
<dbReference type="InterPro" id="IPR018060">
    <property type="entry name" value="HTH_AraC"/>
</dbReference>
<keyword evidence="2" id="KW-0238">DNA-binding</keyword>
<evidence type="ECO:0000256" key="1">
    <source>
        <dbReference type="ARBA" id="ARBA00023015"/>
    </source>
</evidence>
<dbReference type="Gene3D" id="1.10.10.60">
    <property type="entry name" value="Homeodomain-like"/>
    <property type="match status" value="1"/>
</dbReference>
<evidence type="ECO:0000259" key="4">
    <source>
        <dbReference type="PROSITE" id="PS01124"/>
    </source>
</evidence>
<evidence type="ECO:0000313" key="6">
    <source>
        <dbReference type="Proteomes" id="UP001601992"/>
    </source>
</evidence>
<sequence>MKQQAVLRTREVTRGPVRVELTSSVTGMHMHTPDEHGYLVEIPVGRMMRVVDRRHEVEVLPGRAVVVEPSVDAFVDSPDRGRVVAVEVGQGALSDMLEALLGRTVRHPVHPAEAPQVPDRTWLSTVRRIAADEADVPPIGRPAIEQKLLVRLLLSLDHPDREALAATVPNWGPHVIRRCLDYLEAFPGEQLTVSGLAAEAGLSVRALHECWIRHREMPLTADVARIRLAGTHADLEFYRPGETTVDAIATAWGFQPSLFPAVYELHYGCPPEQTLRGPAFA</sequence>
<dbReference type="Pfam" id="PF14525">
    <property type="entry name" value="AraC_binding_2"/>
    <property type="match status" value="1"/>
</dbReference>
<protein>
    <submittedName>
        <fullName evidence="5">Helix-turn-helix domain-containing protein</fullName>
    </submittedName>
</protein>
<dbReference type="PROSITE" id="PS01124">
    <property type="entry name" value="HTH_ARAC_FAMILY_2"/>
    <property type="match status" value="1"/>
</dbReference>
<dbReference type="Proteomes" id="UP001601992">
    <property type="component" value="Unassembled WGS sequence"/>
</dbReference>
<feature type="domain" description="HTH araC/xylS-type" evidence="4">
    <location>
        <begin position="177"/>
        <end position="277"/>
    </location>
</feature>
<evidence type="ECO:0000256" key="3">
    <source>
        <dbReference type="ARBA" id="ARBA00023163"/>
    </source>
</evidence>
<dbReference type="InterPro" id="IPR018062">
    <property type="entry name" value="HTH_AraC-typ_CS"/>
</dbReference>
<keyword evidence="3" id="KW-0804">Transcription</keyword>
<dbReference type="PANTHER" id="PTHR46796:SF12">
    <property type="entry name" value="HTH-TYPE DNA-BINDING TRANSCRIPTIONAL ACTIVATOR EUTR"/>
    <property type="match status" value="1"/>
</dbReference>
<reference evidence="5 6" key="1">
    <citation type="submission" date="2024-10" db="EMBL/GenBank/DDBJ databases">
        <title>The Natural Products Discovery Center: Release of the First 8490 Sequenced Strains for Exploring Actinobacteria Biosynthetic Diversity.</title>
        <authorList>
            <person name="Kalkreuter E."/>
            <person name="Kautsar S.A."/>
            <person name="Yang D."/>
            <person name="Bader C.D."/>
            <person name="Teijaro C.N."/>
            <person name="Fluegel L."/>
            <person name="Davis C.M."/>
            <person name="Simpson J.R."/>
            <person name="Lauterbach L."/>
            <person name="Steele A.D."/>
            <person name="Gui C."/>
            <person name="Meng S."/>
            <person name="Li G."/>
            <person name="Viehrig K."/>
            <person name="Ye F."/>
            <person name="Su P."/>
            <person name="Kiefer A.F."/>
            <person name="Nichols A."/>
            <person name="Cepeda A.J."/>
            <person name="Yan W."/>
            <person name="Fan B."/>
            <person name="Jiang Y."/>
            <person name="Adhikari A."/>
            <person name="Zheng C.-J."/>
            <person name="Schuster L."/>
            <person name="Cowan T.M."/>
            <person name="Smanski M.J."/>
            <person name="Chevrette M.G."/>
            <person name="De Carvalho L.P.S."/>
            <person name="Shen B."/>
        </authorList>
    </citation>
    <scope>NUCLEOTIDE SEQUENCE [LARGE SCALE GENOMIC DNA]</scope>
    <source>
        <strain evidence="5 6">NPDC002593</strain>
    </source>
</reference>
<proteinExistence type="predicted"/>
<evidence type="ECO:0000256" key="2">
    <source>
        <dbReference type="ARBA" id="ARBA00023125"/>
    </source>
</evidence>
<dbReference type="InterPro" id="IPR050204">
    <property type="entry name" value="AraC_XylS_family_regulators"/>
</dbReference>
<dbReference type="SMART" id="SM00342">
    <property type="entry name" value="HTH_ARAC"/>
    <property type="match status" value="1"/>
</dbReference>
<dbReference type="EMBL" id="JBIAQY010000002">
    <property type="protein sequence ID" value="MFF3567890.1"/>
    <property type="molecule type" value="Genomic_DNA"/>
</dbReference>
<name>A0ABW6RXC9_9NOCA</name>
<gene>
    <name evidence="5" type="ORF">ACFYXQ_08920</name>
</gene>
<dbReference type="PROSITE" id="PS00041">
    <property type="entry name" value="HTH_ARAC_FAMILY_1"/>
    <property type="match status" value="1"/>
</dbReference>
<dbReference type="PANTHER" id="PTHR46796">
    <property type="entry name" value="HTH-TYPE TRANSCRIPTIONAL ACTIVATOR RHAS-RELATED"/>
    <property type="match status" value="1"/>
</dbReference>
<keyword evidence="6" id="KW-1185">Reference proteome</keyword>
<evidence type="ECO:0000313" key="5">
    <source>
        <dbReference type="EMBL" id="MFF3567890.1"/>
    </source>
</evidence>
<accession>A0ABW6RXC9</accession>
<dbReference type="InterPro" id="IPR035418">
    <property type="entry name" value="AraC-bd_2"/>
</dbReference>